<sequence length="349" mass="39732">MFRNALDQPDLRSKSIGTALSAQEIKLVLDTFLFNNRNVETMLDRDVVPLLFSFIAKGKVTEKEKAFKSLLVISSKSSRGKGQIISHLRANYGKPGIQEAAKRLGLEQKRPQTTQEWSLYFVGVSKIQRRSGCDYQERCRRFKLSLELSDVFFDQNYDRCYCMKCHDARGDSLYYSRGKPPKTYGLPVGWCRFGLKVHHNVFNNWHAAFHGTRVDSVKAILECGDLLIPGDVALGGRKLNEEEGHFNDKRKPSGFDTKQIFVSPSIRYSGRNTYAKPKRFLDPVTKKALNAKVVLQLYINPDSYQVGPQTIAATSEIDPKFSNQEIEWFTKERGSIILYGLLVKLDEAD</sequence>
<accession>A0ABN8S9Q5</accession>
<gene>
    <name evidence="1" type="ORF">PEVE_00017888</name>
</gene>
<evidence type="ECO:0000313" key="2">
    <source>
        <dbReference type="Proteomes" id="UP001159427"/>
    </source>
</evidence>
<organism evidence="1 2">
    <name type="scientific">Porites evermanni</name>
    <dbReference type="NCBI Taxonomy" id="104178"/>
    <lineage>
        <taxon>Eukaryota</taxon>
        <taxon>Metazoa</taxon>
        <taxon>Cnidaria</taxon>
        <taxon>Anthozoa</taxon>
        <taxon>Hexacorallia</taxon>
        <taxon>Scleractinia</taxon>
        <taxon>Fungiina</taxon>
        <taxon>Poritidae</taxon>
        <taxon>Porites</taxon>
    </lineage>
</organism>
<comment type="caution">
    <text evidence="1">The sequence shown here is derived from an EMBL/GenBank/DDBJ whole genome shotgun (WGS) entry which is preliminary data.</text>
</comment>
<dbReference type="EMBL" id="CALNXI010002443">
    <property type="protein sequence ID" value="CAH3187735.1"/>
    <property type="molecule type" value="Genomic_DNA"/>
</dbReference>
<keyword evidence="2" id="KW-1185">Reference proteome</keyword>
<dbReference type="Proteomes" id="UP001159427">
    <property type="component" value="Unassembled WGS sequence"/>
</dbReference>
<reference evidence="1 2" key="1">
    <citation type="submission" date="2022-05" db="EMBL/GenBank/DDBJ databases">
        <authorList>
            <consortium name="Genoscope - CEA"/>
            <person name="William W."/>
        </authorList>
    </citation>
    <scope>NUCLEOTIDE SEQUENCE [LARGE SCALE GENOMIC DNA]</scope>
</reference>
<name>A0ABN8S9Q5_9CNID</name>
<protein>
    <submittedName>
        <fullName evidence="1">Uncharacterized protein</fullName>
    </submittedName>
</protein>
<proteinExistence type="predicted"/>
<evidence type="ECO:0000313" key="1">
    <source>
        <dbReference type="EMBL" id="CAH3187735.1"/>
    </source>
</evidence>